<dbReference type="Pfam" id="PF00990">
    <property type="entry name" value="GGDEF"/>
    <property type="match status" value="1"/>
</dbReference>
<keyword evidence="1" id="KW-0812">Transmembrane</keyword>
<dbReference type="AlphaFoldDB" id="A0A644SY19"/>
<dbReference type="InterPro" id="IPR029787">
    <property type="entry name" value="Nucleotide_cyclase"/>
</dbReference>
<dbReference type="PANTHER" id="PTHR45138">
    <property type="entry name" value="REGULATORY COMPONENTS OF SENSORY TRANSDUCTION SYSTEM"/>
    <property type="match status" value="1"/>
</dbReference>
<dbReference type="PROSITE" id="PS50887">
    <property type="entry name" value="GGDEF"/>
    <property type="match status" value="1"/>
</dbReference>
<dbReference type="SUPFAM" id="SSF55073">
    <property type="entry name" value="Nucleotide cyclase"/>
    <property type="match status" value="1"/>
</dbReference>
<feature type="transmembrane region" description="Helical" evidence="1">
    <location>
        <begin position="162"/>
        <end position="180"/>
    </location>
</feature>
<protein>
    <recommendedName>
        <fullName evidence="2">GGDEF domain-containing protein</fullName>
    </recommendedName>
</protein>
<feature type="transmembrane region" description="Helical" evidence="1">
    <location>
        <begin position="192"/>
        <end position="215"/>
    </location>
</feature>
<dbReference type="InterPro" id="IPR050469">
    <property type="entry name" value="Diguanylate_Cyclase"/>
</dbReference>
<evidence type="ECO:0000313" key="3">
    <source>
        <dbReference type="EMBL" id="MPL59576.1"/>
    </source>
</evidence>
<feature type="transmembrane region" description="Helical" evidence="1">
    <location>
        <begin position="63"/>
        <end position="83"/>
    </location>
</feature>
<dbReference type="PANTHER" id="PTHR45138:SF9">
    <property type="entry name" value="DIGUANYLATE CYCLASE DGCM-RELATED"/>
    <property type="match status" value="1"/>
</dbReference>
<feature type="domain" description="GGDEF" evidence="2">
    <location>
        <begin position="290"/>
        <end position="415"/>
    </location>
</feature>
<name>A0A644SY19_9ZZZZ</name>
<accession>A0A644SY19</accession>
<organism evidence="3">
    <name type="scientific">bioreactor metagenome</name>
    <dbReference type="NCBI Taxonomy" id="1076179"/>
    <lineage>
        <taxon>unclassified sequences</taxon>
        <taxon>metagenomes</taxon>
        <taxon>ecological metagenomes</taxon>
    </lineage>
</organism>
<dbReference type="NCBIfam" id="TIGR00254">
    <property type="entry name" value="GGDEF"/>
    <property type="match status" value="1"/>
</dbReference>
<keyword evidence="1" id="KW-0472">Membrane</keyword>
<dbReference type="FunFam" id="3.30.70.270:FF:000001">
    <property type="entry name" value="Diguanylate cyclase domain protein"/>
    <property type="match status" value="1"/>
</dbReference>
<feature type="transmembrane region" description="Helical" evidence="1">
    <location>
        <begin position="103"/>
        <end position="120"/>
    </location>
</feature>
<dbReference type="InterPro" id="IPR000160">
    <property type="entry name" value="GGDEF_dom"/>
</dbReference>
<dbReference type="CDD" id="cd01949">
    <property type="entry name" value="GGDEF"/>
    <property type="match status" value="1"/>
</dbReference>
<reference evidence="3" key="1">
    <citation type="submission" date="2019-08" db="EMBL/GenBank/DDBJ databases">
        <authorList>
            <person name="Kucharzyk K."/>
            <person name="Murdoch R.W."/>
            <person name="Higgins S."/>
            <person name="Loffler F."/>
        </authorList>
    </citation>
    <scope>NUCLEOTIDE SEQUENCE</scope>
</reference>
<dbReference type="EMBL" id="VSSQ01000010">
    <property type="protein sequence ID" value="MPL59576.1"/>
    <property type="molecule type" value="Genomic_DNA"/>
</dbReference>
<evidence type="ECO:0000259" key="2">
    <source>
        <dbReference type="PROSITE" id="PS50887"/>
    </source>
</evidence>
<sequence>MERSERFFGVIAAVILALVVLPIIWAFQGFLLFHILTENIIIIIHILLFVVGTRTYKFSKNSALLFISTAYLYVASLGFLHTLSYKGMNLIVGIETGMATQFWIARRLLEAASLLAATFLGAKTISYVRLNFVYFLVTAGIILSIFTKVFPVCYIDGIGLTVFKKIAEHLIIIMGIITLLRLKTLRRHFDLVYVKVIGWAIAFGLAAELLFTLYITVYDIVNGIGHLFYLFSSSLLAVFIVQEGIDKPYTTMFRAVYEKSIRDALTGLYNRNGLEEMARTSFERAKRYKSTFCLLMMDLDNFKMVNDEYGHLEGDIALQEFKELLTHAFREYDLIARLGGDEFVVLLEDEAERAAAAQKRLESAMETWKATNHRRQKLGISFGIAIREIDSTVTLSELLAEADEKLLQEKGRKHS</sequence>
<feature type="transmembrane region" description="Helical" evidence="1">
    <location>
        <begin position="31"/>
        <end position="51"/>
    </location>
</feature>
<feature type="transmembrane region" description="Helical" evidence="1">
    <location>
        <begin position="227"/>
        <end position="245"/>
    </location>
</feature>
<gene>
    <name evidence="3" type="ORF">SDC9_05129</name>
</gene>
<dbReference type="GO" id="GO:0052621">
    <property type="term" value="F:diguanylate cyclase activity"/>
    <property type="evidence" value="ECO:0007669"/>
    <property type="project" value="TreeGrafter"/>
</dbReference>
<proteinExistence type="predicted"/>
<feature type="transmembrane region" description="Helical" evidence="1">
    <location>
        <begin position="132"/>
        <end position="150"/>
    </location>
</feature>
<dbReference type="SMART" id="SM00267">
    <property type="entry name" value="GGDEF"/>
    <property type="match status" value="1"/>
</dbReference>
<feature type="transmembrane region" description="Helical" evidence="1">
    <location>
        <begin position="7"/>
        <end position="25"/>
    </location>
</feature>
<dbReference type="InterPro" id="IPR033425">
    <property type="entry name" value="MASE3"/>
</dbReference>
<evidence type="ECO:0000256" key="1">
    <source>
        <dbReference type="SAM" id="Phobius"/>
    </source>
</evidence>
<keyword evidence="1" id="KW-1133">Transmembrane helix</keyword>
<dbReference type="Gene3D" id="3.30.70.270">
    <property type="match status" value="1"/>
</dbReference>
<dbReference type="Pfam" id="PF17159">
    <property type="entry name" value="MASE3"/>
    <property type="match status" value="1"/>
</dbReference>
<comment type="caution">
    <text evidence="3">The sequence shown here is derived from an EMBL/GenBank/DDBJ whole genome shotgun (WGS) entry which is preliminary data.</text>
</comment>
<dbReference type="InterPro" id="IPR043128">
    <property type="entry name" value="Rev_trsase/Diguanyl_cyclase"/>
</dbReference>